<keyword evidence="4" id="KW-1185">Reference proteome</keyword>
<keyword evidence="2" id="KW-0472">Membrane</keyword>
<dbReference type="InterPro" id="IPR008023">
    <property type="entry name" value="DUF748"/>
</dbReference>
<evidence type="ECO:0000313" key="4">
    <source>
        <dbReference type="Proteomes" id="UP000191820"/>
    </source>
</evidence>
<dbReference type="Pfam" id="PF05359">
    <property type="entry name" value="DUF748"/>
    <property type="match status" value="2"/>
</dbReference>
<dbReference type="Proteomes" id="UP000191820">
    <property type="component" value="Chromosome"/>
</dbReference>
<feature type="region of interest" description="Disordered" evidence="1">
    <location>
        <begin position="376"/>
        <end position="397"/>
    </location>
</feature>
<accession>A0ABN4YHW4</accession>
<feature type="transmembrane region" description="Helical" evidence="2">
    <location>
        <begin position="21"/>
        <end position="44"/>
    </location>
</feature>
<protein>
    <recommendedName>
        <fullName evidence="5">DUF748 domain-containing protein</fullName>
    </recommendedName>
</protein>
<keyword evidence="2" id="KW-0812">Transmembrane</keyword>
<dbReference type="PANTHER" id="PTHR30441">
    <property type="entry name" value="DUF748 DOMAIN-CONTAINING PROTEIN"/>
    <property type="match status" value="1"/>
</dbReference>
<dbReference type="Gene3D" id="3.30.1330.60">
    <property type="entry name" value="OmpA-like domain"/>
    <property type="match status" value="1"/>
</dbReference>
<sequence length="1036" mass="114390">MMSLLTKMKLAYSNRPRYQKAAITISFIYLLFILTLGLLVPFIASKQLPKILEEQLGRQVSLEDIKINPFTFETSLHGFSIAEKDSTTDFISIETLSVDFLFWQSLLNLNVTLDYLTIEGSQWAVTRLNTPSNQFNFSDILDTLAANNNSSEPTESDNQATPIALHLNRFELNKARVNFDDKVTQSSLTYPNITINGQLIRTDALLANSVDANKISLSITDDKKGVLALNTQFQLSPILANGQVTLTQITLPQYWSFIDSMFDVSLTSANLNVSTDFAISEPVAAQLEANVDSSELPVNIELTNTDIALDNIVTKDTERNVATISLLALEGLSASSKDKLIDIPLLTTNNADFWLTVAPKRINLVELFTPKQQQAINTQSKDNAPDNQATANNLKSHDNNNSAQQWLVTLHQFKLNDYQFELTESVANKTSNFWKMSNINLSTGVIKSDFSAPIDYQLDLSINDQSQFASQGQIDANLMSIEADIDYQNMDLTKLQPYIAPFMNITLEDGLFNTKGHVSANNQQKLIFKGQASVLDLKIKDNVLKQPLLNWDAMKINQLTFDNLARSLLIDEIQFNQLFSRLVIAEDRSTNIADLIVQPASKEVEDIDQSDTASKEAPIDVELSSTGSTEPAFAISINRIGLKESSAFFADNSLTPNFASGIEQLTGEITQISTNPQTRASVNLEGKIDKYAPVTLKGDVNPLLANPYLDLNLAFNKVELTSINPYSGTYAGYYIDKGQLSLALNYKLENNQLVGSNHLVVDQLQLGKPSNSSLATSLPITLAIALLQDRHGVIDLGVNVDGDLDSPSFSFGSIIMTAITNVITKTITAPFSLLAGLVDSDEEMDKVSFEYGQAIIDANQQSTLSKLATALNDRPLLMLNIKGSVDLVNDQQALQQQQLHSKLAALAKLDISELPANLSASQFPTQGELVTALMNLYQNETQQDPQLIKQQIQAETPEITAEELARRWHIALYNLTLNQQNVSESALGQLAQQRAKAVKTYLVEQALIDPSRVFILESRVHMEESEAQAILTLDAN</sequence>
<gene>
    <name evidence="3" type="ORF">SJ2017_2517</name>
</gene>
<organism evidence="3 4">
    <name type="scientific">Shewanella japonica</name>
    <dbReference type="NCBI Taxonomy" id="93973"/>
    <lineage>
        <taxon>Bacteria</taxon>
        <taxon>Pseudomonadati</taxon>
        <taxon>Pseudomonadota</taxon>
        <taxon>Gammaproteobacteria</taxon>
        <taxon>Alteromonadales</taxon>
        <taxon>Shewanellaceae</taxon>
        <taxon>Shewanella</taxon>
    </lineage>
</organism>
<evidence type="ECO:0000313" key="3">
    <source>
        <dbReference type="EMBL" id="ARD22807.1"/>
    </source>
</evidence>
<reference evidence="3 4" key="1">
    <citation type="submission" date="2017-03" db="EMBL/GenBank/DDBJ databases">
        <title>Genome sequencing of Shewanella japonica KCTC 22435.</title>
        <authorList>
            <person name="Kim K.M."/>
        </authorList>
    </citation>
    <scope>NUCLEOTIDE SEQUENCE [LARGE SCALE GENOMIC DNA]</scope>
    <source>
        <strain evidence="3 4">KCTC 22435</strain>
    </source>
</reference>
<dbReference type="InterPro" id="IPR036737">
    <property type="entry name" value="OmpA-like_sf"/>
</dbReference>
<proteinExistence type="predicted"/>
<evidence type="ECO:0000256" key="1">
    <source>
        <dbReference type="SAM" id="MobiDB-lite"/>
    </source>
</evidence>
<evidence type="ECO:0000256" key="2">
    <source>
        <dbReference type="SAM" id="Phobius"/>
    </source>
</evidence>
<evidence type="ECO:0008006" key="5">
    <source>
        <dbReference type="Google" id="ProtNLM"/>
    </source>
</evidence>
<dbReference type="PANTHER" id="PTHR30441:SF8">
    <property type="entry name" value="DUF748 DOMAIN-CONTAINING PROTEIN"/>
    <property type="match status" value="1"/>
</dbReference>
<name>A0ABN4YHW4_9GAMM</name>
<keyword evidence="2" id="KW-1133">Transmembrane helix</keyword>
<dbReference type="InterPro" id="IPR052894">
    <property type="entry name" value="AsmA-related"/>
</dbReference>
<dbReference type="EMBL" id="CP020472">
    <property type="protein sequence ID" value="ARD22807.1"/>
    <property type="molecule type" value="Genomic_DNA"/>
</dbReference>